<feature type="compositionally biased region" description="Basic and acidic residues" evidence="11">
    <location>
        <begin position="355"/>
        <end position="372"/>
    </location>
</feature>
<dbReference type="InterPro" id="IPR013611">
    <property type="entry name" value="Transp-assoc_OB_typ2"/>
</dbReference>
<sequence>MTGAAPAGIQVTGVSKSFGPVEVLHDVHLEVAPGSLTAVLGRSGCGKTTLLRIVAGFVAPDAGTVALDGRPVVDLPPERRRVGYVSQEGSLFPHLDVAGNVAFGLPRRLRRARHRVDELLELVGLEPGLAARYPHQLSGGQQQRVALARALAPGPRAVLLDEPFAALDAELRESTRRAVAAALEHAGTTAVLVTHDQGEALSMAGQVAVLSEGRVVQVAPPAQLYRQPADADVAAFVGDAVLLPATVRDGRADSVLGVHPVTGRPESGPTTVLVRPEQIVLEPLANGAAPGEVVARVVDATFYGHDATVRLRVRSGSGEHPLPDTVLARTPGHAAPEIGSDVRLTVRGSVTPTARRTDHIPSPEHEAPAPRG</sequence>
<keyword evidence="14" id="KW-1185">Reference proteome</keyword>
<keyword evidence="5" id="KW-0547">Nucleotide-binding</keyword>
<name>A0ABV9RPG4_9PSEU</name>
<evidence type="ECO:0000313" key="13">
    <source>
        <dbReference type="EMBL" id="MFC4835037.1"/>
    </source>
</evidence>
<dbReference type="InterPro" id="IPR015853">
    <property type="entry name" value="ABC_transpr_FbpC"/>
</dbReference>
<proteinExistence type="predicted"/>
<dbReference type="InterPro" id="IPR003593">
    <property type="entry name" value="AAA+_ATPase"/>
</dbReference>
<dbReference type="InterPro" id="IPR050093">
    <property type="entry name" value="ABC_SmlMolc_Importer"/>
</dbReference>
<keyword evidence="6 13" id="KW-0067">ATP-binding</keyword>
<keyword evidence="3" id="KW-0410">Iron transport</keyword>
<evidence type="ECO:0000256" key="6">
    <source>
        <dbReference type="ARBA" id="ARBA00022840"/>
    </source>
</evidence>
<evidence type="ECO:0000256" key="2">
    <source>
        <dbReference type="ARBA" id="ARBA00022475"/>
    </source>
</evidence>
<evidence type="ECO:0000256" key="9">
    <source>
        <dbReference type="ARBA" id="ARBA00023065"/>
    </source>
</evidence>
<gene>
    <name evidence="13" type="ORF">ACFPEL_21695</name>
</gene>
<dbReference type="SUPFAM" id="SSF50331">
    <property type="entry name" value="MOP-like"/>
    <property type="match status" value="1"/>
</dbReference>
<evidence type="ECO:0000256" key="10">
    <source>
        <dbReference type="ARBA" id="ARBA00023136"/>
    </source>
</evidence>
<evidence type="ECO:0000313" key="14">
    <source>
        <dbReference type="Proteomes" id="UP001595909"/>
    </source>
</evidence>
<dbReference type="InterPro" id="IPR008995">
    <property type="entry name" value="Mo/tungstate-bd_C_term_dom"/>
</dbReference>
<reference evidence="14" key="1">
    <citation type="journal article" date="2019" name="Int. J. Syst. Evol. Microbiol.">
        <title>The Global Catalogue of Microorganisms (GCM) 10K type strain sequencing project: providing services to taxonomists for standard genome sequencing and annotation.</title>
        <authorList>
            <consortium name="The Broad Institute Genomics Platform"/>
            <consortium name="The Broad Institute Genome Sequencing Center for Infectious Disease"/>
            <person name="Wu L."/>
            <person name="Ma J."/>
        </authorList>
    </citation>
    <scope>NUCLEOTIDE SEQUENCE [LARGE SCALE GENOMIC DNA]</scope>
    <source>
        <strain evidence="14">CCUG 50347</strain>
    </source>
</reference>
<dbReference type="CDD" id="cd03259">
    <property type="entry name" value="ABC_Carb_Solutes_like"/>
    <property type="match status" value="1"/>
</dbReference>
<dbReference type="InterPro" id="IPR017871">
    <property type="entry name" value="ABC_transporter-like_CS"/>
</dbReference>
<evidence type="ECO:0000256" key="3">
    <source>
        <dbReference type="ARBA" id="ARBA00022496"/>
    </source>
</evidence>
<feature type="domain" description="ABC transporter" evidence="12">
    <location>
        <begin position="9"/>
        <end position="237"/>
    </location>
</feature>
<dbReference type="Gene3D" id="3.40.50.300">
    <property type="entry name" value="P-loop containing nucleotide triphosphate hydrolases"/>
    <property type="match status" value="1"/>
</dbReference>
<evidence type="ECO:0000259" key="12">
    <source>
        <dbReference type="PROSITE" id="PS50893"/>
    </source>
</evidence>
<dbReference type="Pfam" id="PF00005">
    <property type="entry name" value="ABC_tran"/>
    <property type="match status" value="1"/>
</dbReference>
<dbReference type="PANTHER" id="PTHR42781">
    <property type="entry name" value="SPERMIDINE/PUTRESCINE IMPORT ATP-BINDING PROTEIN POTA"/>
    <property type="match status" value="1"/>
</dbReference>
<evidence type="ECO:0000256" key="4">
    <source>
        <dbReference type="ARBA" id="ARBA00022519"/>
    </source>
</evidence>
<keyword evidence="9" id="KW-0406">Ion transport</keyword>
<dbReference type="PROSITE" id="PS00211">
    <property type="entry name" value="ABC_TRANSPORTER_1"/>
    <property type="match status" value="1"/>
</dbReference>
<evidence type="ECO:0000256" key="8">
    <source>
        <dbReference type="ARBA" id="ARBA00023004"/>
    </source>
</evidence>
<evidence type="ECO:0000256" key="7">
    <source>
        <dbReference type="ARBA" id="ARBA00022967"/>
    </source>
</evidence>
<keyword evidence="1" id="KW-0813">Transport</keyword>
<keyword evidence="8" id="KW-0408">Iron</keyword>
<dbReference type="InterPro" id="IPR027417">
    <property type="entry name" value="P-loop_NTPase"/>
</dbReference>
<organism evidence="13 14">
    <name type="scientific">Actinomycetospora chibensis</name>
    <dbReference type="NCBI Taxonomy" id="663606"/>
    <lineage>
        <taxon>Bacteria</taxon>
        <taxon>Bacillati</taxon>
        <taxon>Actinomycetota</taxon>
        <taxon>Actinomycetes</taxon>
        <taxon>Pseudonocardiales</taxon>
        <taxon>Pseudonocardiaceae</taxon>
        <taxon>Actinomycetospora</taxon>
    </lineage>
</organism>
<keyword evidence="2" id="KW-1003">Cell membrane</keyword>
<evidence type="ECO:0000256" key="11">
    <source>
        <dbReference type="SAM" id="MobiDB-lite"/>
    </source>
</evidence>
<comment type="caution">
    <text evidence="13">The sequence shown here is derived from an EMBL/GenBank/DDBJ whole genome shotgun (WGS) entry which is preliminary data.</text>
</comment>
<dbReference type="SMART" id="SM00382">
    <property type="entry name" value="AAA"/>
    <property type="match status" value="1"/>
</dbReference>
<keyword evidence="10" id="KW-0472">Membrane</keyword>
<dbReference type="PROSITE" id="PS50893">
    <property type="entry name" value="ABC_TRANSPORTER_2"/>
    <property type="match status" value="1"/>
</dbReference>
<dbReference type="Proteomes" id="UP001595909">
    <property type="component" value="Unassembled WGS sequence"/>
</dbReference>
<dbReference type="SUPFAM" id="SSF52540">
    <property type="entry name" value="P-loop containing nucleoside triphosphate hydrolases"/>
    <property type="match status" value="1"/>
</dbReference>
<keyword evidence="7" id="KW-1278">Translocase</keyword>
<dbReference type="GO" id="GO:0005524">
    <property type="term" value="F:ATP binding"/>
    <property type="evidence" value="ECO:0007669"/>
    <property type="project" value="UniProtKB-KW"/>
</dbReference>
<evidence type="ECO:0000256" key="1">
    <source>
        <dbReference type="ARBA" id="ARBA00022448"/>
    </source>
</evidence>
<accession>A0ABV9RPG4</accession>
<dbReference type="Pfam" id="PF08402">
    <property type="entry name" value="TOBE_2"/>
    <property type="match status" value="1"/>
</dbReference>
<dbReference type="RefSeq" id="WP_274187441.1">
    <property type="nucleotide sequence ID" value="NZ_BAABHN010000045.1"/>
</dbReference>
<dbReference type="PANTHER" id="PTHR42781:SF5">
    <property type="entry name" value="PUTRESCINE TRANSPORT ATP-BINDING PROTEIN POTG"/>
    <property type="match status" value="1"/>
</dbReference>
<keyword evidence="4" id="KW-0997">Cell inner membrane</keyword>
<evidence type="ECO:0000256" key="5">
    <source>
        <dbReference type="ARBA" id="ARBA00022741"/>
    </source>
</evidence>
<protein>
    <submittedName>
        <fullName evidence="13">ABC transporter ATP-binding protein</fullName>
    </submittedName>
</protein>
<dbReference type="EMBL" id="JBHSIM010000045">
    <property type="protein sequence ID" value="MFC4835037.1"/>
    <property type="molecule type" value="Genomic_DNA"/>
</dbReference>
<feature type="region of interest" description="Disordered" evidence="11">
    <location>
        <begin position="350"/>
        <end position="372"/>
    </location>
</feature>
<dbReference type="InterPro" id="IPR003439">
    <property type="entry name" value="ABC_transporter-like_ATP-bd"/>
</dbReference>